<comment type="pathway">
    <text evidence="9">Protein modification; lipoprotein biosynthesis (N-acyl transfer).</text>
</comment>
<name>B2KAS4_ELUMP</name>
<comment type="catalytic activity">
    <reaction evidence="9">
        <text>N-terminal S-1,2-diacyl-sn-glyceryl-L-cysteinyl-[lipoprotein] + a glycerophospholipid = N-acyl-S-1,2-diacyl-sn-glyceryl-L-cysteinyl-[lipoprotein] + a 2-acyl-sn-glycero-3-phospholipid + H(+)</text>
        <dbReference type="Rhea" id="RHEA:48228"/>
        <dbReference type="Rhea" id="RHEA-COMP:14681"/>
        <dbReference type="Rhea" id="RHEA-COMP:14684"/>
        <dbReference type="ChEBI" id="CHEBI:15378"/>
        <dbReference type="ChEBI" id="CHEBI:136912"/>
        <dbReference type="ChEBI" id="CHEBI:140656"/>
        <dbReference type="ChEBI" id="CHEBI:140657"/>
        <dbReference type="ChEBI" id="CHEBI:140660"/>
        <dbReference type="EC" id="2.3.1.269"/>
    </reaction>
</comment>
<evidence type="ECO:0000256" key="1">
    <source>
        <dbReference type="ARBA" id="ARBA00004651"/>
    </source>
</evidence>
<evidence type="ECO:0000256" key="4">
    <source>
        <dbReference type="ARBA" id="ARBA00022679"/>
    </source>
</evidence>
<keyword evidence="6 9" id="KW-1133">Transmembrane helix</keyword>
<keyword evidence="11" id="KW-0449">Lipoprotein</keyword>
<dbReference type="HAMAP" id="MF_01148">
    <property type="entry name" value="Lnt"/>
    <property type="match status" value="1"/>
</dbReference>
<dbReference type="InterPro" id="IPR045378">
    <property type="entry name" value="LNT_N"/>
</dbReference>
<comment type="function">
    <text evidence="9">Catalyzes the phospholipid dependent N-acylation of the N-terminal cysteine of apolipoprotein, the last step in lipoprotein maturation.</text>
</comment>
<dbReference type="PANTHER" id="PTHR38686">
    <property type="entry name" value="APOLIPOPROTEIN N-ACYLTRANSFERASE"/>
    <property type="match status" value="1"/>
</dbReference>
<keyword evidence="5 9" id="KW-0812">Transmembrane</keyword>
<dbReference type="InterPro" id="IPR004563">
    <property type="entry name" value="Apolipo_AcylTrfase"/>
</dbReference>
<keyword evidence="9" id="KW-0997">Cell inner membrane</keyword>
<dbReference type="PANTHER" id="PTHR38686:SF1">
    <property type="entry name" value="APOLIPOPROTEIN N-ACYLTRANSFERASE"/>
    <property type="match status" value="1"/>
</dbReference>
<dbReference type="NCBIfam" id="TIGR00546">
    <property type="entry name" value="lnt"/>
    <property type="match status" value="1"/>
</dbReference>
<feature type="transmembrane region" description="Helical" evidence="9">
    <location>
        <begin position="238"/>
        <end position="257"/>
    </location>
</feature>
<evidence type="ECO:0000256" key="6">
    <source>
        <dbReference type="ARBA" id="ARBA00022989"/>
    </source>
</evidence>
<evidence type="ECO:0000256" key="2">
    <source>
        <dbReference type="ARBA" id="ARBA00010065"/>
    </source>
</evidence>
<dbReference type="SUPFAM" id="SSF56317">
    <property type="entry name" value="Carbon-nitrogen hydrolase"/>
    <property type="match status" value="1"/>
</dbReference>
<dbReference type="AlphaFoldDB" id="B2KAS4"/>
<keyword evidence="4 9" id="KW-0808">Transferase</keyword>
<dbReference type="GO" id="GO:0005886">
    <property type="term" value="C:plasma membrane"/>
    <property type="evidence" value="ECO:0007669"/>
    <property type="project" value="UniProtKB-SubCell"/>
</dbReference>
<dbReference type="KEGG" id="emi:Emin_0053"/>
<keyword evidence="8 9" id="KW-0012">Acyltransferase</keyword>
<feature type="transmembrane region" description="Helical" evidence="9">
    <location>
        <begin position="205"/>
        <end position="229"/>
    </location>
</feature>
<evidence type="ECO:0000256" key="8">
    <source>
        <dbReference type="ARBA" id="ARBA00023315"/>
    </source>
</evidence>
<comment type="subcellular location">
    <subcellularLocation>
        <location evidence="9">Cell inner membrane</location>
        <topology evidence="9">Multi-pass membrane protein</topology>
    </subcellularLocation>
    <subcellularLocation>
        <location evidence="1">Cell membrane</location>
        <topology evidence="1">Multi-pass membrane protein</topology>
    </subcellularLocation>
</comment>
<dbReference type="Pfam" id="PF20154">
    <property type="entry name" value="LNT_N"/>
    <property type="match status" value="1"/>
</dbReference>
<evidence type="ECO:0000313" key="12">
    <source>
        <dbReference type="Proteomes" id="UP000001029"/>
    </source>
</evidence>
<dbReference type="Gene3D" id="3.60.110.10">
    <property type="entry name" value="Carbon-nitrogen hydrolase"/>
    <property type="match status" value="1"/>
</dbReference>
<dbReference type="Proteomes" id="UP000001029">
    <property type="component" value="Chromosome"/>
</dbReference>
<gene>
    <name evidence="9" type="primary">lnt</name>
    <name evidence="11" type="ordered locus">Emin_0053</name>
</gene>
<dbReference type="InterPro" id="IPR003010">
    <property type="entry name" value="C-N_Hydrolase"/>
</dbReference>
<keyword evidence="3 9" id="KW-1003">Cell membrane</keyword>
<proteinExistence type="inferred from homology"/>
<feature type="transmembrane region" description="Helical" evidence="9">
    <location>
        <begin position="161"/>
        <end position="185"/>
    </location>
</feature>
<dbReference type="EMBL" id="CP001055">
    <property type="protein sequence ID" value="ACC97620.1"/>
    <property type="molecule type" value="Genomic_DNA"/>
</dbReference>
<evidence type="ECO:0000259" key="10">
    <source>
        <dbReference type="PROSITE" id="PS50263"/>
    </source>
</evidence>
<dbReference type="InterPro" id="IPR036526">
    <property type="entry name" value="C-N_Hydrolase_sf"/>
</dbReference>
<feature type="domain" description="CN hydrolase" evidence="10">
    <location>
        <begin position="275"/>
        <end position="516"/>
    </location>
</feature>
<dbReference type="HOGENOM" id="CLU_019563_1_2_0"/>
<feature type="transmembrane region" description="Helical" evidence="9">
    <location>
        <begin position="531"/>
        <end position="550"/>
    </location>
</feature>
<keyword evidence="7 9" id="KW-0472">Membrane</keyword>
<dbReference type="GO" id="GO:0016410">
    <property type="term" value="F:N-acyltransferase activity"/>
    <property type="evidence" value="ECO:0007669"/>
    <property type="project" value="UniProtKB-UniRule"/>
</dbReference>
<feature type="transmembrane region" description="Helical" evidence="9">
    <location>
        <begin position="100"/>
        <end position="118"/>
    </location>
</feature>
<dbReference type="EC" id="2.3.1.269" evidence="9"/>
<feature type="transmembrane region" description="Helical" evidence="9">
    <location>
        <begin position="71"/>
        <end position="88"/>
    </location>
</feature>
<evidence type="ECO:0000313" key="11">
    <source>
        <dbReference type="EMBL" id="ACC97620.1"/>
    </source>
</evidence>
<comment type="similarity">
    <text evidence="2 9">Belongs to the CN hydrolase family. Apolipoprotein N-acyltransferase subfamily.</text>
</comment>
<evidence type="ECO:0000256" key="7">
    <source>
        <dbReference type="ARBA" id="ARBA00023136"/>
    </source>
</evidence>
<feature type="transmembrane region" description="Helical" evidence="9">
    <location>
        <begin position="130"/>
        <end position="154"/>
    </location>
</feature>
<dbReference type="UniPathway" id="UPA00666"/>
<sequence>MREKKSSGKTGQYVVRQRETQVFSCVAQKSKDSNEYSGKKDDLLFAVGRFFLFIIAAAATAYLIYLSYPKNNFSAFAWVSFFPFLFMLRKTKGLFKSFSFGWVTGFFTYIGIFIWIYATCRAGGLSKDLSTMAVCALAAVTALQFAVFGGLMFYARNLKFLYPLVAAAGWVTFELLHQVVAYGFLGFPWFMPGYSQWSTPAMIQLASFGGVYIISFVIVFISGCVAVLFDSENWGERFLSVFIGAAVLFAVFAFGAYRISSFNPEIKKTLRVSVLQPNIDQYKKWNAEFVSEIESVLRHQLEEVKAFNPDIIVWPETALPGSAQEEKYVTWLSSISKSYESYQLIGSTYYNDRANYVSAFLFNDKGEIEGVYNKEKLVPFGEYIPFENRLKNIMDVEVLGELGSFTPGAPNQPLYEVAGVKIASNICYESIFPDLWTKAADGGAEIFFNVTNDGWYLDTSAPYQHFAVNVFRAVETGRPVVRSANTGISGWINPLGQVMESSELNTRTVMNFEMPVYKSKDVTFYIKWGNLFAYLCVIVFLTAVSTVFIISDD</sequence>
<dbReference type="GO" id="GO:0042158">
    <property type="term" value="P:lipoprotein biosynthetic process"/>
    <property type="evidence" value="ECO:0007669"/>
    <property type="project" value="UniProtKB-UniRule"/>
</dbReference>
<accession>B2KAS4</accession>
<feature type="transmembrane region" description="Helical" evidence="9">
    <location>
        <begin position="43"/>
        <end position="65"/>
    </location>
</feature>
<organism evidence="11 12">
    <name type="scientific">Elusimicrobium minutum (strain Pei191)</name>
    <dbReference type="NCBI Taxonomy" id="445932"/>
    <lineage>
        <taxon>Bacteria</taxon>
        <taxon>Pseudomonadati</taxon>
        <taxon>Elusimicrobiota</taxon>
        <taxon>Elusimicrobia</taxon>
        <taxon>Elusimicrobiales</taxon>
        <taxon>Elusimicrobiaceae</taxon>
        <taxon>Elusimicrobium</taxon>
    </lineage>
</organism>
<reference evidence="11 12" key="1">
    <citation type="journal article" date="2009" name="Appl. Environ. Microbiol.">
        <title>Genomic analysis of 'Elusimicrobium minutum,' the first cultivated representative of the phylum 'Elusimicrobia' (formerly termite group 1).</title>
        <authorList>
            <person name="Herlemann D.P.R."/>
            <person name="Geissinger O."/>
            <person name="Ikeda-Ohtsubo W."/>
            <person name="Kunin V."/>
            <person name="Sun H."/>
            <person name="Lapidus A."/>
            <person name="Hugenholtz P."/>
            <person name="Brune A."/>
        </authorList>
    </citation>
    <scope>NUCLEOTIDE SEQUENCE [LARGE SCALE GENOMIC DNA]</scope>
    <source>
        <strain evidence="11 12">Pei191</strain>
    </source>
</reference>
<dbReference type="RefSeq" id="WP_012414235.1">
    <property type="nucleotide sequence ID" value="NC_010644.1"/>
</dbReference>
<evidence type="ECO:0000256" key="9">
    <source>
        <dbReference type="HAMAP-Rule" id="MF_01148"/>
    </source>
</evidence>
<keyword evidence="12" id="KW-1185">Reference proteome</keyword>
<dbReference type="Pfam" id="PF00795">
    <property type="entry name" value="CN_hydrolase"/>
    <property type="match status" value="1"/>
</dbReference>
<dbReference type="CDD" id="cd07571">
    <property type="entry name" value="ALP_N-acyl_transferase"/>
    <property type="match status" value="1"/>
</dbReference>
<protein>
    <recommendedName>
        <fullName evidence="9">Apolipoprotein N-acyltransferase</fullName>
        <shortName evidence="9">ALP N-acyltransferase</shortName>
        <ecNumber evidence="9">2.3.1.269</ecNumber>
    </recommendedName>
</protein>
<dbReference type="STRING" id="445932.Emin_0053"/>
<dbReference type="PROSITE" id="PS50263">
    <property type="entry name" value="CN_HYDROLASE"/>
    <property type="match status" value="1"/>
</dbReference>
<evidence type="ECO:0000256" key="5">
    <source>
        <dbReference type="ARBA" id="ARBA00022692"/>
    </source>
</evidence>
<evidence type="ECO:0000256" key="3">
    <source>
        <dbReference type="ARBA" id="ARBA00022475"/>
    </source>
</evidence>
<dbReference type="OrthoDB" id="9804277at2"/>